<sequence length="258" mass="26881">MAITKLVNTITDTNTKYSVQHTGLAGDATDLSDSIFANLSALKYASATVTISAAPTANLCIGEVLTTNDSTAIYLRVTDYTPAATTFKAYKVTSATDITPSGWTAETATDVGVGKTLTGSVSGLCSSATHGSTRLAIASPTINLRKLWWNLPSGIDYTRIYFDGSDTEQTIAYLVAGNGYINYAGGGNHIGAIGMGAADGNSSNVLGDVSVTTVGVAEHDTYMIGVEIGKLTGFELPNFFKNGQLGYAPNQHGFGDVY</sequence>
<dbReference type="EMBL" id="UINC01023867">
    <property type="protein sequence ID" value="SVA96389.1"/>
    <property type="molecule type" value="Genomic_DNA"/>
</dbReference>
<reference evidence="1" key="1">
    <citation type="submission" date="2018-05" db="EMBL/GenBank/DDBJ databases">
        <authorList>
            <person name="Lanie J.A."/>
            <person name="Ng W.-L."/>
            <person name="Kazmierczak K.M."/>
            <person name="Andrzejewski T.M."/>
            <person name="Davidsen T.M."/>
            <person name="Wayne K.J."/>
            <person name="Tettelin H."/>
            <person name="Glass J.I."/>
            <person name="Rusch D."/>
            <person name="Podicherti R."/>
            <person name="Tsui H.-C.T."/>
            <person name="Winkler M.E."/>
        </authorList>
    </citation>
    <scope>NUCLEOTIDE SEQUENCE</scope>
</reference>
<gene>
    <name evidence="1" type="ORF">METZ01_LOCUS149243</name>
</gene>
<organism evidence="1">
    <name type="scientific">marine metagenome</name>
    <dbReference type="NCBI Taxonomy" id="408172"/>
    <lineage>
        <taxon>unclassified sequences</taxon>
        <taxon>metagenomes</taxon>
        <taxon>ecological metagenomes</taxon>
    </lineage>
</organism>
<evidence type="ECO:0000313" key="1">
    <source>
        <dbReference type="EMBL" id="SVA96389.1"/>
    </source>
</evidence>
<accession>A0A382A4V9</accession>
<name>A0A382A4V9_9ZZZZ</name>
<proteinExistence type="predicted"/>
<dbReference type="AlphaFoldDB" id="A0A382A4V9"/>
<protein>
    <submittedName>
        <fullName evidence="1">Uncharacterized protein</fullName>
    </submittedName>
</protein>